<keyword evidence="7" id="KW-1185">Reference proteome</keyword>
<organism evidence="6 7">
    <name type="scientific">Tulasnella calospora MUT 4182</name>
    <dbReference type="NCBI Taxonomy" id="1051891"/>
    <lineage>
        <taxon>Eukaryota</taxon>
        <taxon>Fungi</taxon>
        <taxon>Dikarya</taxon>
        <taxon>Basidiomycota</taxon>
        <taxon>Agaricomycotina</taxon>
        <taxon>Agaricomycetes</taxon>
        <taxon>Cantharellales</taxon>
        <taxon>Tulasnellaceae</taxon>
        <taxon>Tulasnella</taxon>
    </lineage>
</organism>
<evidence type="ECO:0000256" key="2">
    <source>
        <dbReference type="ARBA" id="ARBA00022723"/>
    </source>
</evidence>
<gene>
    <name evidence="6" type="ORF">M407DRAFT_245042</name>
</gene>
<dbReference type="PANTHER" id="PTHR47338:SF29">
    <property type="entry name" value="ZN(2)-C6 FUNGAL-TYPE DOMAIN-CONTAINING PROTEIN"/>
    <property type="match status" value="1"/>
</dbReference>
<dbReference type="AlphaFoldDB" id="A0A0C3KN28"/>
<reference evidence="7" key="2">
    <citation type="submission" date="2015-01" db="EMBL/GenBank/DDBJ databases">
        <title>Evolutionary Origins and Diversification of the Mycorrhizal Mutualists.</title>
        <authorList>
            <consortium name="DOE Joint Genome Institute"/>
            <consortium name="Mycorrhizal Genomics Consortium"/>
            <person name="Kohler A."/>
            <person name="Kuo A."/>
            <person name="Nagy L.G."/>
            <person name="Floudas D."/>
            <person name="Copeland A."/>
            <person name="Barry K.W."/>
            <person name="Cichocki N."/>
            <person name="Veneault-Fourrey C."/>
            <person name="LaButti K."/>
            <person name="Lindquist E.A."/>
            <person name="Lipzen A."/>
            <person name="Lundell T."/>
            <person name="Morin E."/>
            <person name="Murat C."/>
            <person name="Riley R."/>
            <person name="Ohm R."/>
            <person name="Sun H."/>
            <person name="Tunlid A."/>
            <person name="Henrissat B."/>
            <person name="Grigoriev I.V."/>
            <person name="Hibbett D.S."/>
            <person name="Martin F."/>
        </authorList>
    </citation>
    <scope>NUCLEOTIDE SEQUENCE [LARGE SCALE GENOMIC DNA]</scope>
    <source>
        <strain evidence="7">MUT 4182</strain>
    </source>
</reference>
<dbReference type="PANTHER" id="PTHR47338">
    <property type="entry name" value="ZN(II)2CYS6 TRANSCRIPTION FACTOR (EUROFUNG)-RELATED"/>
    <property type="match status" value="1"/>
</dbReference>
<keyword evidence="3" id="KW-0805">Transcription regulation</keyword>
<dbReference type="GO" id="GO:0005634">
    <property type="term" value="C:nucleus"/>
    <property type="evidence" value="ECO:0007669"/>
    <property type="project" value="UniProtKB-SubCell"/>
</dbReference>
<evidence type="ECO:0000313" key="7">
    <source>
        <dbReference type="Proteomes" id="UP000054248"/>
    </source>
</evidence>
<evidence type="ECO:0000256" key="1">
    <source>
        <dbReference type="ARBA" id="ARBA00004123"/>
    </source>
</evidence>
<reference evidence="6 7" key="1">
    <citation type="submission" date="2014-04" db="EMBL/GenBank/DDBJ databases">
        <authorList>
            <consortium name="DOE Joint Genome Institute"/>
            <person name="Kuo A."/>
            <person name="Girlanda M."/>
            <person name="Perotto S."/>
            <person name="Kohler A."/>
            <person name="Nagy L.G."/>
            <person name="Floudas D."/>
            <person name="Copeland A."/>
            <person name="Barry K.W."/>
            <person name="Cichocki N."/>
            <person name="Veneault-Fourrey C."/>
            <person name="LaButti K."/>
            <person name="Lindquist E.A."/>
            <person name="Lipzen A."/>
            <person name="Lundell T."/>
            <person name="Morin E."/>
            <person name="Murat C."/>
            <person name="Sun H."/>
            <person name="Tunlid A."/>
            <person name="Henrissat B."/>
            <person name="Grigoriev I.V."/>
            <person name="Hibbett D.S."/>
            <person name="Martin F."/>
            <person name="Nordberg H.P."/>
            <person name="Cantor M.N."/>
            <person name="Hua S.X."/>
        </authorList>
    </citation>
    <scope>NUCLEOTIDE SEQUENCE [LARGE SCALE GENOMIC DNA]</scope>
    <source>
        <strain evidence="6 7">MUT 4182</strain>
    </source>
</reference>
<keyword evidence="5" id="KW-0539">Nucleus</keyword>
<evidence type="ECO:0008006" key="8">
    <source>
        <dbReference type="Google" id="ProtNLM"/>
    </source>
</evidence>
<keyword evidence="2" id="KW-0479">Metal-binding</keyword>
<dbReference type="Proteomes" id="UP000054248">
    <property type="component" value="Unassembled WGS sequence"/>
</dbReference>
<name>A0A0C3KN28_9AGAM</name>
<dbReference type="OrthoDB" id="39175at2759"/>
<dbReference type="InterPro" id="IPR050815">
    <property type="entry name" value="TF_fung"/>
</dbReference>
<evidence type="ECO:0000256" key="5">
    <source>
        <dbReference type="ARBA" id="ARBA00023242"/>
    </source>
</evidence>
<dbReference type="GO" id="GO:0000981">
    <property type="term" value="F:DNA-binding transcription factor activity, RNA polymerase II-specific"/>
    <property type="evidence" value="ECO:0007669"/>
    <property type="project" value="InterPro"/>
</dbReference>
<dbReference type="EMBL" id="KN823101">
    <property type="protein sequence ID" value="KIO22773.1"/>
    <property type="molecule type" value="Genomic_DNA"/>
</dbReference>
<accession>A0A0C3KN28</accession>
<dbReference type="STRING" id="1051891.A0A0C3KN28"/>
<dbReference type="CDD" id="cd12148">
    <property type="entry name" value="fungal_TF_MHR"/>
    <property type="match status" value="1"/>
</dbReference>
<proteinExistence type="predicted"/>
<sequence length="281" mass="31774">MERIYNAGTAWPLTITDEHISQMMPCRFSDFVAGERVPTHGRQRLFTKDMILTHPPLTTDSWTLYIKATVLISRVRSFNCHYRISTASTGNAAPGPNAEQIEVSPTESQEFRNLDQTIATFVREMPRAYRDPVGTTVDPLLYMAHLLPHVAMIQLHEPHAQLYSPNDYSAMQMLAATRAIMDLIYKVCGTTYDLLYMDHGCSFGWFVAGAAVIRFLKVKIAAKDEDEVARLEQELRVVKFMLKNLGERTIIGLRQIKLLEEIYCIEIGCGRNTARASLAAD</sequence>
<dbReference type="GO" id="GO:0046872">
    <property type="term" value="F:metal ion binding"/>
    <property type="evidence" value="ECO:0007669"/>
    <property type="project" value="UniProtKB-KW"/>
</dbReference>
<keyword evidence="4" id="KW-0804">Transcription</keyword>
<comment type="subcellular location">
    <subcellularLocation>
        <location evidence="1">Nucleus</location>
    </subcellularLocation>
</comment>
<dbReference type="HOGENOM" id="CLU_099962_0_0_1"/>
<evidence type="ECO:0000256" key="4">
    <source>
        <dbReference type="ARBA" id="ARBA00023163"/>
    </source>
</evidence>
<protein>
    <recommendedName>
        <fullName evidence="8">Transcription factor domain-containing protein</fullName>
    </recommendedName>
</protein>
<evidence type="ECO:0000256" key="3">
    <source>
        <dbReference type="ARBA" id="ARBA00023015"/>
    </source>
</evidence>
<evidence type="ECO:0000313" key="6">
    <source>
        <dbReference type="EMBL" id="KIO22773.1"/>
    </source>
</evidence>